<dbReference type="EMBL" id="BEYU01000040">
    <property type="protein sequence ID" value="GBG28198.1"/>
    <property type="molecule type" value="Genomic_DNA"/>
</dbReference>
<keyword evidence="6" id="KW-1185">Reference proteome</keyword>
<dbReference type="InterPro" id="IPR011990">
    <property type="entry name" value="TPR-like_helical_dom_sf"/>
</dbReference>
<keyword evidence="2 3" id="KW-0802">TPR repeat</keyword>
<evidence type="ECO:0000313" key="5">
    <source>
        <dbReference type="EMBL" id="GBG28198.1"/>
    </source>
</evidence>
<feature type="repeat" description="TPR" evidence="3">
    <location>
        <begin position="830"/>
        <end position="863"/>
    </location>
</feature>
<dbReference type="Gene3D" id="1.25.40.10">
    <property type="entry name" value="Tetratricopeptide repeat domain"/>
    <property type="match status" value="2"/>
</dbReference>
<feature type="compositionally biased region" description="Basic residues" evidence="4">
    <location>
        <begin position="939"/>
        <end position="951"/>
    </location>
</feature>
<dbReference type="PANTHER" id="PTHR45641:SF19">
    <property type="entry name" value="NEPHROCYSTIN-3"/>
    <property type="match status" value="1"/>
</dbReference>
<reference evidence="5 6" key="1">
    <citation type="submission" date="2017-12" db="EMBL/GenBank/DDBJ databases">
        <title>Sequencing, de novo assembly and annotation of complete genome of a new Thraustochytrid species, strain FCC1311.</title>
        <authorList>
            <person name="Sedici K."/>
            <person name="Godart F."/>
            <person name="Aiese Cigliano R."/>
            <person name="Sanseverino W."/>
            <person name="Barakat M."/>
            <person name="Ortet P."/>
            <person name="Marechal E."/>
            <person name="Cagnac O."/>
            <person name="Amato A."/>
        </authorList>
    </citation>
    <scope>NUCLEOTIDE SEQUENCE [LARGE SCALE GENOMIC DNA]</scope>
</reference>
<dbReference type="SUPFAM" id="SSF48452">
    <property type="entry name" value="TPR-like"/>
    <property type="match status" value="2"/>
</dbReference>
<feature type="compositionally biased region" description="Basic residues" evidence="4">
    <location>
        <begin position="51"/>
        <end position="78"/>
    </location>
</feature>
<feature type="region of interest" description="Disordered" evidence="4">
    <location>
        <begin position="1"/>
        <end position="82"/>
    </location>
</feature>
<protein>
    <submittedName>
        <fullName evidence="5">Kinesin light chain</fullName>
    </submittedName>
</protein>
<evidence type="ECO:0000256" key="4">
    <source>
        <dbReference type="SAM" id="MobiDB-lite"/>
    </source>
</evidence>
<comment type="caution">
    <text evidence="5">The sequence shown here is derived from an EMBL/GenBank/DDBJ whole genome shotgun (WGS) entry which is preliminary data.</text>
</comment>
<dbReference type="PROSITE" id="PS50005">
    <property type="entry name" value="TPR"/>
    <property type="match status" value="2"/>
</dbReference>
<dbReference type="Pfam" id="PF13424">
    <property type="entry name" value="TPR_12"/>
    <property type="match status" value="2"/>
</dbReference>
<dbReference type="SMART" id="SM00028">
    <property type="entry name" value="TPR"/>
    <property type="match status" value="9"/>
</dbReference>
<dbReference type="PROSITE" id="PS50293">
    <property type="entry name" value="TPR_REGION"/>
    <property type="match status" value="1"/>
</dbReference>
<name>A0A2R5GEL8_9STRA</name>
<evidence type="ECO:0000256" key="2">
    <source>
        <dbReference type="ARBA" id="ARBA00022803"/>
    </source>
</evidence>
<organism evidence="5 6">
    <name type="scientific">Hondaea fermentalgiana</name>
    <dbReference type="NCBI Taxonomy" id="2315210"/>
    <lineage>
        <taxon>Eukaryota</taxon>
        <taxon>Sar</taxon>
        <taxon>Stramenopiles</taxon>
        <taxon>Bigyra</taxon>
        <taxon>Labyrinthulomycetes</taxon>
        <taxon>Thraustochytrida</taxon>
        <taxon>Thraustochytriidae</taxon>
        <taxon>Hondaea</taxon>
    </lineage>
</organism>
<dbReference type="Proteomes" id="UP000241890">
    <property type="component" value="Unassembled WGS sequence"/>
</dbReference>
<proteinExistence type="predicted"/>
<feature type="compositionally biased region" description="Basic and acidic residues" evidence="4">
    <location>
        <begin position="920"/>
        <end position="930"/>
    </location>
</feature>
<dbReference type="InParanoid" id="A0A2R5GEL8"/>
<sequence length="1008" mass="111542">MRAMLRKRNAEAGYEVSSESESECEEEEEAQRRQQPTRTSRTARFSLSKLRASRTSRKTGASRKSSNMRKSRGGRFSRIHGGSSKAKQAVVSSCGGFCDHRPVSMHFLKEFWDAVLQEILGENLDVCVLQQDFLCTIKDREKNIPRGASILKLSPNADDNDTVIARVPDVGQFEIPESLLVAKDRAQWTVEDVVSFIIRPHPQVDGVHVPFNEVVAYDDPSTLGKPHQGLFVSYSRGMRFQDLLDSLTLHFQGRNPKKSYVWLDVFGVVQALPESMGSSLRAEVSRGALLAHRRELITTGLDRLIRTFAEVALVLPSWDDPAPLDRLWCLWELFFAEKHEAKLSVLSPPGDAQFLPGRLVGSCEEILGRIASIDFANATTSMRGDGRLIRTAAGQQKLNSQAINDKVQLYLEAWLLEAIRAQIVIVTRKRQVRSDEHRLEAAALLENEAILLLRLGLRADAIARLNEALGFAQACAGSSNVREQELHEILDAVNKGDDPGFSSSAGASGTAPGSDFWDKGSIWSGSSGESTKASQSSGSSGARSGFRSVRGGRRQRISSTHSLDEISDHYTAALELVQSGKPEEAYEKFSEALSWLRKLPADQRDGILAGNVLVGMADVLVDQGNFNLALRRAQEALELRRDALGDIDVEVAATISRIGKIHYLMGDTEQALETLASALRVSQQLENSKASLTVHVETLRVVADAFASQNYLQDATQHLDKAVEAIRDFADVSPVYAEEEAESAIASVLQHAAIILSAHGEYERAAERLQQARLLFTSGNGPRSSQVADCINNLAVVYDEQGLCIEALEAYEEALEIFSTCLGMRHARVADTYYNMGAVLIQLKRYNEALLSYTEALQIYLVLNHPHVARAYNNIAVVHQLMGNFDEAFIASKQALKGFEETLGPEHPQTQRMRTKIERLQKRRNRELARDQTSGTKKESKKSRSRSKVKGRAAGSAKERKPRAQGSRRAASTSPHGIDEAAIAEAAKREDMRRTTLYLAKKRNDDRE</sequence>
<evidence type="ECO:0000256" key="3">
    <source>
        <dbReference type="PROSITE-ProRule" id="PRU00339"/>
    </source>
</evidence>
<dbReference type="OrthoDB" id="626167at2759"/>
<dbReference type="PANTHER" id="PTHR45641">
    <property type="entry name" value="TETRATRICOPEPTIDE REPEAT PROTEIN (AFU_ORTHOLOGUE AFUA_6G03870)"/>
    <property type="match status" value="1"/>
</dbReference>
<feature type="compositionally biased region" description="Low complexity" evidence="4">
    <location>
        <begin position="33"/>
        <end position="44"/>
    </location>
</feature>
<feature type="compositionally biased region" description="Acidic residues" evidence="4">
    <location>
        <begin position="18"/>
        <end position="29"/>
    </location>
</feature>
<evidence type="ECO:0000313" key="6">
    <source>
        <dbReference type="Proteomes" id="UP000241890"/>
    </source>
</evidence>
<feature type="region of interest" description="Disordered" evidence="4">
    <location>
        <begin position="525"/>
        <end position="561"/>
    </location>
</feature>
<feature type="repeat" description="TPR" evidence="3">
    <location>
        <begin position="652"/>
        <end position="685"/>
    </location>
</feature>
<dbReference type="InterPro" id="IPR019734">
    <property type="entry name" value="TPR_rpt"/>
</dbReference>
<feature type="region of interest" description="Disordered" evidence="4">
    <location>
        <begin position="920"/>
        <end position="993"/>
    </location>
</feature>
<gene>
    <name evidence="5" type="ORF">FCC1311_044212</name>
</gene>
<dbReference type="AlphaFoldDB" id="A0A2R5GEL8"/>
<evidence type="ECO:0000256" key="1">
    <source>
        <dbReference type="ARBA" id="ARBA00022737"/>
    </source>
</evidence>
<dbReference type="Pfam" id="PF13374">
    <property type="entry name" value="TPR_10"/>
    <property type="match status" value="1"/>
</dbReference>
<keyword evidence="1" id="KW-0677">Repeat</keyword>
<accession>A0A2R5GEL8</accession>
<feature type="compositionally biased region" description="Low complexity" evidence="4">
    <location>
        <begin position="525"/>
        <end position="549"/>
    </location>
</feature>